<reference evidence="6" key="1">
    <citation type="submission" date="2021-01" db="EMBL/GenBank/DDBJ databases">
        <title>KCTC 19127 draft genome.</title>
        <authorList>
            <person name="An D."/>
        </authorList>
    </citation>
    <scope>NUCLEOTIDE SEQUENCE</scope>
    <source>
        <strain evidence="6">KCTC 19127</strain>
    </source>
</reference>
<evidence type="ECO:0000313" key="7">
    <source>
        <dbReference type="Proteomes" id="UP000663801"/>
    </source>
</evidence>
<keyword evidence="7" id="KW-1185">Reference proteome</keyword>
<evidence type="ECO:0000256" key="1">
    <source>
        <dbReference type="ARBA" id="ARBA00010088"/>
    </source>
</evidence>
<dbReference type="Pfam" id="PF00561">
    <property type="entry name" value="Abhydrolase_1"/>
    <property type="match status" value="1"/>
</dbReference>
<feature type="domain" description="Peptidase S33 tripeptidyl aminopeptidase-like C-terminal" evidence="5">
    <location>
        <begin position="438"/>
        <end position="537"/>
    </location>
</feature>
<dbReference type="AlphaFoldDB" id="A0A938YMS9"/>
<comment type="caution">
    <text evidence="6">The sequence shown here is derived from an EMBL/GenBank/DDBJ whole genome shotgun (WGS) entry which is preliminary data.</text>
</comment>
<sequence>MAPIPAVPSPRAGTPRRRRVRPLAAFALAAALLTGAVACSIGPSTRPELATSGPGGELPPPTSAATTGSSVPVGPGGSGRESAPVQWTTCDPEVPADGAGAAFAVDCASVQVARDDSGGFDSFFLEIARARAPGLPDDAPTLVVLRDDPGRLGRSAVAQEAAALSPDLQAGYAVVTVDLVGTGASSATDCVSETNQAGFVGLPADPSTGAGAAAVTALSRSLAFDCTDLVGPGLTQANTTFAADDLDTVRAALGTPTLALLGRGYGATLAAVYADRYPGRVGSVVLDGPWDPAATPGQRAATTGAALERSLDAFAAACPGFPGGCALGDDPRAAVQGLVQSLDAADGRGGQLTGGGVLLLLSTELGDPDGWPALADDLAGAQIGDPSALTARLYLQQGGSDSAELTSDLLLYACNDSAERLTGDTLAAAFTQARAAAPLFGPYLVGRAALCSSWPAPEVALGTVRATGAAPIVVLGAVGDPVSPYVGVQAVTGQLAPGTAVSWQSGRHGSYPASACVTAAVDGYLLTARAPARDTLCPP</sequence>
<dbReference type="InterPro" id="IPR051601">
    <property type="entry name" value="Serine_prot/Carboxylest_S33"/>
</dbReference>
<evidence type="ECO:0000259" key="5">
    <source>
        <dbReference type="Pfam" id="PF08386"/>
    </source>
</evidence>
<comment type="similarity">
    <text evidence="1">Belongs to the peptidase S33 family.</text>
</comment>
<evidence type="ECO:0000313" key="6">
    <source>
        <dbReference type="EMBL" id="MBM9477431.1"/>
    </source>
</evidence>
<proteinExistence type="inferred from homology"/>
<organism evidence="6 7">
    <name type="scientific">Nakamurella flavida</name>
    <dbReference type="NCBI Taxonomy" id="363630"/>
    <lineage>
        <taxon>Bacteria</taxon>
        <taxon>Bacillati</taxon>
        <taxon>Actinomycetota</taxon>
        <taxon>Actinomycetes</taxon>
        <taxon>Nakamurellales</taxon>
        <taxon>Nakamurellaceae</taxon>
        <taxon>Nakamurella</taxon>
    </lineage>
</organism>
<dbReference type="RefSeq" id="WP_344470230.1">
    <property type="nucleotide sequence ID" value="NZ_BAAAPV010000003.1"/>
</dbReference>
<evidence type="ECO:0000256" key="2">
    <source>
        <dbReference type="ARBA" id="ARBA00022801"/>
    </source>
</evidence>
<gene>
    <name evidence="6" type="ORF">JL107_13360</name>
</gene>
<dbReference type="SUPFAM" id="SSF53474">
    <property type="entry name" value="alpha/beta-Hydrolases"/>
    <property type="match status" value="1"/>
</dbReference>
<dbReference type="Pfam" id="PF08386">
    <property type="entry name" value="Abhydrolase_4"/>
    <property type="match status" value="1"/>
</dbReference>
<dbReference type="PANTHER" id="PTHR43248">
    <property type="entry name" value="2-SUCCINYL-6-HYDROXY-2,4-CYCLOHEXADIENE-1-CARBOXYLATE SYNTHASE"/>
    <property type="match status" value="1"/>
</dbReference>
<accession>A0A938YMS9</accession>
<dbReference type="InterPro" id="IPR013595">
    <property type="entry name" value="Pept_S33_TAP-like_C"/>
</dbReference>
<evidence type="ECO:0000259" key="4">
    <source>
        <dbReference type="Pfam" id="PF00561"/>
    </source>
</evidence>
<evidence type="ECO:0000256" key="3">
    <source>
        <dbReference type="SAM" id="MobiDB-lite"/>
    </source>
</evidence>
<dbReference type="EMBL" id="JAERWL010000010">
    <property type="protein sequence ID" value="MBM9477431.1"/>
    <property type="molecule type" value="Genomic_DNA"/>
</dbReference>
<dbReference type="InterPro" id="IPR029058">
    <property type="entry name" value="AB_hydrolase_fold"/>
</dbReference>
<name>A0A938YMS9_9ACTN</name>
<dbReference type="Gene3D" id="3.40.50.1820">
    <property type="entry name" value="alpha/beta hydrolase"/>
    <property type="match status" value="1"/>
</dbReference>
<dbReference type="GO" id="GO:0016787">
    <property type="term" value="F:hydrolase activity"/>
    <property type="evidence" value="ECO:0007669"/>
    <property type="project" value="UniProtKB-KW"/>
</dbReference>
<dbReference type="Proteomes" id="UP000663801">
    <property type="component" value="Unassembled WGS sequence"/>
</dbReference>
<feature type="domain" description="AB hydrolase-1" evidence="4">
    <location>
        <begin position="160"/>
        <end position="328"/>
    </location>
</feature>
<keyword evidence="2 6" id="KW-0378">Hydrolase</keyword>
<dbReference type="PANTHER" id="PTHR43248:SF25">
    <property type="entry name" value="AB HYDROLASE-1 DOMAIN-CONTAINING PROTEIN-RELATED"/>
    <property type="match status" value="1"/>
</dbReference>
<feature type="region of interest" description="Disordered" evidence="3">
    <location>
        <begin position="45"/>
        <end position="86"/>
    </location>
</feature>
<dbReference type="InterPro" id="IPR000073">
    <property type="entry name" value="AB_hydrolase_1"/>
</dbReference>
<protein>
    <submittedName>
        <fullName evidence="6">Alpha/beta fold hydrolase</fullName>
    </submittedName>
</protein>